<name>A0ABR2WYC1_9FUNG</name>
<dbReference type="GO" id="GO:0016787">
    <property type="term" value="F:hydrolase activity"/>
    <property type="evidence" value="ECO:0007669"/>
    <property type="project" value="UniProtKB-KW"/>
</dbReference>
<dbReference type="Pfam" id="PF00578">
    <property type="entry name" value="AhpC-TSA"/>
    <property type="match status" value="1"/>
</dbReference>
<keyword evidence="8" id="KW-0647">Proteasome</keyword>
<dbReference type="InterPro" id="IPR050217">
    <property type="entry name" value="Peroxiredoxin"/>
</dbReference>
<dbReference type="PANTHER" id="PTHR10681:SF121">
    <property type="entry name" value="ALKYL HYDROPEROXIDE REDUCTASE C"/>
    <property type="match status" value="1"/>
</dbReference>
<keyword evidence="3 5" id="KW-0560">Oxidoreductase</keyword>
<dbReference type="PROSITE" id="PS51352">
    <property type="entry name" value="THIOREDOXIN_2"/>
    <property type="match status" value="1"/>
</dbReference>
<evidence type="ECO:0000256" key="6">
    <source>
        <dbReference type="SAM" id="MobiDB-lite"/>
    </source>
</evidence>
<dbReference type="EMBL" id="JASJQH010000154">
    <property type="protein sequence ID" value="KAK9766451.1"/>
    <property type="molecule type" value="Genomic_DNA"/>
</dbReference>
<keyword evidence="4 5" id="KW-0676">Redox-active center</keyword>
<proteinExistence type="inferred from homology"/>
<dbReference type="Gene3D" id="3.40.30.10">
    <property type="entry name" value="Glutaredoxin"/>
    <property type="match status" value="1"/>
</dbReference>
<dbReference type="PANTHER" id="PTHR10681">
    <property type="entry name" value="THIOREDOXIN PEROXIDASE"/>
    <property type="match status" value="1"/>
</dbReference>
<feature type="region of interest" description="Disordered" evidence="6">
    <location>
        <begin position="184"/>
        <end position="209"/>
    </location>
</feature>
<dbReference type="InterPro" id="IPR000866">
    <property type="entry name" value="AhpC/TSA"/>
</dbReference>
<evidence type="ECO:0000256" key="3">
    <source>
        <dbReference type="ARBA" id="ARBA00023002"/>
    </source>
</evidence>
<dbReference type="SUPFAM" id="SSF52833">
    <property type="entry name" value="Thioredoxin-like"/>
    <property type="match status" value="1"/>
</dbReference>
<dbReference type="InterPro" id="IPR036249">
    <property type="entry name" value="Thioredoxin-like_sf"/>
</dbReference>
<evidence type="ECO:0000313" key="9">
    <source>
        <dbReference type="Proteomes" id="UP001479436"/>
    </source>
</evidence>
<sequence length="209" mass="23834">MAPIRLGDIAPNFVVPTTHGVIDFHEWIGDSWAFFFSHPADFTPVCTTEIAAVARLYPDFAQRNCKVIGISTDVLEDHEAWLEDIMQIHQVKVQFPIIADPDRRVSLLYDMLDDLDPNSFTENISQNQYNLRTIFVIDPQKKIRMSLTYPTSCGRNFDEVIRVVDVLQLRDRLVAQKLAAQQQNRASQDIAQKPATSQPEQLNSPPLQQ</sequence>
<evidence type="ECO:0000256" key="1">
    <source>
        <dbReference type="ARBA" id="ARBA00022559"/>
    </source>
</evidence>
<comment type="similarity">
    <text evidence="5">Belongs to the peroxiredoxin family.</text>
</comment>
<evidence type="ECO:0000256" key="2">
    <source>
        <dbReference type="ARBA" id="ARBA00022862"/>
    </source>
</evidence>
<comment type="function">
    <text evidence="5">Thiol-specific peroxidase that catalyzes the reduction of hydrogen peroxide and organic hydroperoxides to water and alcohols, respectively.</text>
</comment>
<keyword evidence="9" id="KW-1185">Reference proteome</keyword>
<comment type="caution">
    <text evidence="8">The sequence shown here is derived from an EMBL/GenBank/DDBJ whole genome shotgun (WGS) entry which is preliminary data.</text>
</comment>
<dbReference type="InterPro" id="IPR024706">
    <property type="entry name" value="Peroxiredoxin_AhpC-typ"/>
</dbReference>
<dbReference type="InterPro" id="IPR013766">
    <property type="entry name" value="Thioredoxin_domain"/>
</dbReference>
<evidence type="ECO:0000259" key="7">
    <source>
        <dbReference type="PROSITE" id="PS51352"/>
    </source>
</evidence>
<keyword evidence="8" id="KW-0378">Hydrolase</keyword>
<gene>
    <name evidence="8" type="primary">PRE8_2</name>
    <name evidence="8" type="ORF">K7432_004473</name>
</gene>
<dbReference type="PIRSF" id="PIRSF000239">
    <property type="entry name" value="AHPC"/>
    <property type="match status" value="1"/>
</dbReference>
<dbReference type="GO" id="GO:0000502">
    <property type="term" value="C:proteasome complex"/>
    <property type="evidence" value="ECO:0007669"/>
    <property type="project" value="UniProtKB-KW"/>
</dbReference>
<reference evidence="8 9" key="1">
    <citation type="submission" date="2023-04" db="EMBL/GenBank/DDBJ databases">
        <title>Genome of Basidiobolus ranarum AG-B5.</title>
        <authorList>
            <person name="Stajich J.E."/>
            <person name="Carter-House D."/>
            <person name="Gryganskyi A."/>
        </authorList>
    </citation>
    <scope>NUCLEOTIDE SEQUENCE [LARGE SCALE GENOMIC DNA]</scope>
    <source>
        <strain evidence="8 9">AG-B5</strain>
    </source>
</reference>
<dbReference type="Proteomes" id="UP001479436">
    <property type="component" value="Unassembled WGS sequence"/>
</dbReference>
<evidence type="ECO:0000313" key="8">
    <source>
        <dbReference type="EMBL" id="KAK9766451.1"/>
    </source>
</evidence>
<evidence type="ECO:0000256" key="4">
    <source>
        <dbReference type="ARBA" id="ARBA00023284"/>
    </source>
</evidence>
<dbReference type="EC" id="3.4.25.1" evidence="8"/>
<organism evidence="8 9">
    <name type="scientific">Basidiobolus ranarum</name>
    <dbReference type="NCBI Taxonomy" id="34480"/>
    <lineage>
        <taxon>Eukaryota</taxon>
        <taxon>Fungi</taxon>
        <taxon>Fungi incertae sedis</taxon>
        <taxon>Zoopagomycota</taxon>
        <taxon>Entomophthoromycotina</taxon>
        <taxon>Basidiobolomycetes</taxon>
        <taxon>Basidiobolales</taxon>
        <taxon>Basidiobolaceae</taxon>
        <taxon>Basidiobolus</taxon>
    </lineage>
</organism>
<evidence type="ECO:0000256" key="5">
    <source>
        <dbReference type="PIRNR" id="PIRNR000239"/>
    </source>
</evidence>
<keyword evidence="1 5" id="KW-0575">Peroxidase</keyword>
<protein>
    <submittedName>
        <fullName evidence="8">Proteasome subunit alpha type-2</fullName>
        <ecNumber evidence="8">3.4.25.1</ecNumber>
    </submittedName>
</protein>
<keyword evidence="2 5" id="KW-0049">Antioxidant</keyword>
<accession>A0ABR2WYC1</accession>
<feature type="domain" description="Thioredoxin" evidence="7">
    <location>
        <begin position="4"/>
        <end position="169"/>
    </location>
</feature>